<evidence type="ECO:0000313" key="3">
    <source>
        <dbReference type="Proteomes" id="UP000001589"/>
    </source>
</evidence>
<keyword evidence="1" id="KW-0812">Transmembrane</keyword>
<dbReference type="Proteomes" id="UP000001589">
    <property type="component" value="Chromosome"/>
</dbReference>
<accession>A2BXF5</accession>
<name>A2BXF5_PROM5</name>
<evidence type="ECO:0000256" key="1">
    <source>
        <dbReference type="SAM" id="Phobius"/>
    </source>
</evidence>
<keyword evidence="1" id="KW-1133">Transmembrane helix</keyword>
<dbReference type="HOGENOM" id="CLU_3256297_0_0_3"/>
<protein>
    <submittedName>
        <fullName evidence="2">Uncharacterized protein</fullName>
    </submittedName>
</protein>
<dbReference type="AlphaFoldDB" id="A2BXF5"/>
<evidence type="ECO:0000313" key="2">
    <source>
        <dbReference type="EMBL" id="ABM72466.1"/>
    </source>
</evidence>
<proteinExistence type="predicted"/>
<sequence>MQISIFAKAVFFLTLYAISDLSIKNHILKKTIRRANRAKSIF</sequence>
<organism evidence="2 3">
    <name type="scientific">Prochlorococcus marinus (strain MIT 9515)</name>
    <dbReference type="NCBI Taxonomy" id="167542"/>
    <lineage>
        <taxon>Bacteria</taxon>
        <taxon>Bacillati</taxon>
        <taxon>Cyanobacteriota</taxon>
        <taxon>Cyanophyceae</taxon>
        <taxon>Synechococcales</taxon>
        <taxon>Prochlorococcaceae</taxon>
        <taxon>Prochlorococcus</taxon>
    </lineage>
</organism>
<reference evidence="2 3" key="1">
    <citation type="journal article" date="2007" name="PLoS Genet.">
        <title>Patterns and implications of gene gain and loss in the evolution of Prochlorococcus.</title>
        <authorList>
            <person name="Kettler G.C."/>
            <person name="Martiny A.C."/>
            <person name="Huang K."/>
            <person name="Zucker J."/>
            <person name="Coleman M.L."/>
            <person name="Rodrigue S."/>
            <person name="Chen F."/>
            <person name="Lapidus A."/>
            <person name="Ferriera S."/>
            <person name="Johnson J."/>
            <person name="Steglich C."/>
            <person name="Church G.M."/>
            <person name="Richardson P."/>
            <person name="Chisholm S.W."/>
        </authorList>
    </citation>
    <scope>NUCLEOTIDE SEQUENCE [LARGE SCALE GENOMIC DNA]</scope>
    <source>
        <strain evidence="2 3">MIT 9515</strain>
    </source>
</reference>
<dbReference type="KEGG" id="pmc:P9515_12591"/>
<feature type="transmembrane region" description="Helical" evidence="1">
    <location>
        <begin position="6"/>
        <end position="23"/>
    </location>
</feature>
<gene>
    <name evidence="2" type="ordered locus">P9515_12591</name>
</gene>
<dbReference type="STRING" id="167542.P9515_12591"/>
<dbReference type="EMBL" id="CP000552">
    <property type="protein sequence ID" value="ABM72466.1"/>
    <property type="molecule type" value="Genomic_DNA"/>
</dbReference>
<keyword evidence="1" id="KW-0472">Membrane</keyword>